<proteinExistence type="predicted"/>
<keyword evidence="3" id="KW-1185">Reference proteome</keyword>
<gene>
    <name evidence="2" type="ORF">KFL_001530030</name>
</gene>
<sequence length="187" mass="20695">MFDITPHAGGVERVFSMMGWMQNDKRNRLRTDTLEMMAKVKTYHQSLQTRVAPPKARPSDRAHTSSGRRSNGCQPRHGSLFLRPNQGRAGRRPECRDRRRSGAHARRACGHPPLLLRAGYVDGSLDEQPGNRLLVEDSYDLDDPLFGPDPLSGAQSQAAPCDYGASNEQFSSDDVINQFLNSSGGDS</sequence>
<name>A0A1Y1HY12_KLENI</name>
<dbReference type="EMBL" id="DF237102">
    <property type="protein sequence ID" value="GAQ83560.1"/>
    <property type="molecule type" value="Genomic_DNA"/>
</dbReference>
<dbReference type="Proteomes" id="UP000054558">
    <property type="component" value="Unassembled WGS sequence"/>
</dbReference>
<evidence type="ECO:0000313" key="2">
    <source>
        <dbReference type="EMBL" id="GAQ83560.1"/>
    </source>
</evidence>
<evidence type="ECO:0000256" key="1">
    <source>
        <dbReference type="SAM" id="MobiDB-lite"/>
    </source>
</evidence>
<feature type="region of interest" description="Disordered" evidence="1">
    <location>
        <begin position="139"/>
        <end position="169"/>
    </location>
</feature>
<reference evidence="2 3" key="1">
    <citation type="journal article" date="2014" name="Nat. Commun.">
        <title>Klebsormidium flaccidum genome reveals primary factors for plant terrestrial adaptation.</title>
        <authorList>
            <person name="Hori K."/>
            <person name="Maruyama F."/>
            <person name="Fujisawa T."/>
            <person name="Togashi T."/>
            <person name="Yamamoto N."/>
            <person name="Seo M."/>
            <person name="Sato S."/>
            <person name="Yamada T."/>
            <person name="Mori H."/>
            <person name="Tajima N."/>
            <person name="Moriyama T."/>
            <person name="Ikeuchi M."/>
            <person name="Watanabe M."/>
            <person name="Wada H."/>
            <person name="Kobayashi K."/>
            <person name="Saito M."/>
            <person name="Masuda T."/>
            <person name="Sasaki-Sekimoto Y."/>
            <person name="Mashiguchi K."/>
            <person name="Awai K."/>
            <person name="Shimojima M."/>
            <person name="Masuda S."/>
            <person name="Iwai M."/>
            <person name="Nobusawa T."/>
            <person name="Narise T."/>
            <person name="Kondo S."/>
            <person name="Saito H."/>
            <person name="Sato R."/>
            <person name="Murakawa M."/>
            <person name="Ihara Y."/>
            <person name="Oshima-Yamada Y."/>
            <person name="Ohtaka K."/>
            <person name="Satoh M."/>
            <person name="Sonobe K."/>
            <person name="Ishii M."/>
            <person name="Ohtani R."/>
            <person name="Kanamori-Sato M."/>
            <person name="Honoki R."/>
            <person name="Miyazaki D."/>
            <person name="Mochizuki H."/>
            <person name="Umetsu J."/>
            <person name="Higashi K."/>
            <person name="Shibata D."/>
            <person name="Kamiya Y."/>
            <person name="Sato N."/>
            <person name="Nakamura Y."/>
            <person name="Tabata S."/>
            <person name="Ida S."/>
            <person name="Kurokawa K."/>
            <person name="Ohta H."/>
        </authorList>
    </citation>
    <scope>NUCLEOTIDE SEQUENCE [LARGE SCALE GENOMIC DNA]</scope>
    <source>
        <strain evidence="2 3">NIES-2285</strain>
    </source>
</reference>
<evidence type="ECO:0000313" key="3">
    <source>
        <dbReference type="Proteomes" id="UP000054558"/>
    </source>
</evidence>
<dbReference type="OrthoDB" id="1937290at2759"/>
<protein>
    <recommendedName>
        <fullName evidence="4">HAT C-terminal dimerisation domain-containing protein</fullName>
    </recommendedName>
</protein>
<organism evidence="2 3">
    <name type="scientific">Klebsormidium nitens</name>
    <name type="common">Green alga</name>
    <name type="synonym">Ulothrix nitens</name>
    <dbReference type="NCBI Taxonomy" id="105231"/>
    <lineage>
        <taxon>Eukaryota</taxon>
        <taxon>Viridiplantae</taxon>
        <taxon>Streptophyta</taxon>
        <taxon>Klebsormidiophyceae</taxon>
        <taxon>Klebsormidiales</taxon>
        <taxon>Klebsormidiaceae</taxon>
        <taxon>Klebsormidium</taxon>
    </lineage>
</organism>
<accession>A0A1Y1HY12</accession>
<evidence type="ECO:0008006" key="4">
    <source>
        <dbReference type="Google" id="ProtNLM"/>
    </source>
</evidence>
<dbReference type="InterPro" id="IPR012337">
    <property type="entry name" value="RNaseH-like_sf"/>
</dbReference>
<feature type="region of interest" description="Disordered" evidence="1">
    <location>
        <begin position="42"/>
        <end position="107"/>
    </location>
</feature>
<feature type="compositionally biased region" description="Polar residues" evidence="1">
    <location>
        <begin position="64"/>
        <end position="73"/>
    </location>
</feature>
<dbReference type="AlphaFoldDB" id="A0A1Y1HY12"/>
<dbReference type="SUPFAM" id="SSF53098">
    <property type="entry name" value="Ribonuclease H-like"/>
    <property type="match status" value="1"/>
</dbReference>
<feature type="compositionally biased region" description="Basic residues" evidence="1">
    <location>
        <begin position="98"/>
        <end position="107"/>
    </location>
</feature>